<reference evidence="3" key="1">
    <citation type="submission" date="2022-04" db="EMBL/GenBank/DDBJ databases">
        <title>Halobacillus sp. isolated from saltern.</title>
        <authorList>
            <person name="Won M."/>
            <person name="Lee C.-M."/>
            <person name="Woen H.-Y."/>
            <person name="Kwon S.-W."/>
        </authorList>
    </citation>
    <scope>NUCLEOTIDE SEQUENCE</scope>
    <source>
        <strain evidence="3">SSHM10-5</strain>
    </source>
</reference>
<dbReference type="GO" id="GO:0016787">
    <property type="term" value="F:hydrolase activity"/>
    <property type="evidence" value="ECO:0007669"/>
    <property type="project" value="UniProtKB-KW"/>
</dbReference>
<evidence type="ECO:0000313" key="4">
    <source>
        <dbReference type="Proteomes" id="UP000830326"/>
    </source>
</evidence>
<protein>
    <submittedName>
        <fullName evidence="3">Alpha/beta hydrolase</fullName>
    </submittedName>
</protein>
<gene>
    <name evidence="3" type="ORF">MUO15_10500</name>
</gene>
<evidence type="ECO:0000256" key="1">
    <source>
        <dbReference type="ARBA" id="ARBA00022801"/>
    </source>
</evidence>
<dbReference type="SUPFAM" id="SSF53474">
    <property type="entry name" value="alpha/beta-Hydrolases"/>
    <property type="match status" value="1"/>
</dbReference>
<evidence type="ECO:0000313" key="3">
    <source>
        <dbReference type="EMBL" id="UOR13829.1"/>
    </source>
</evidence>
<evidence type="ECO:0000259" key="2">
    <source>
        <dbReference type="Pfam" id="PF20434"/>
    </source>
</evidence>
<accession>A0ABY4HGF8</accession>
<proteinExistence type="predicted"/>
<dbReference type="InterPro" id="IPR049492">
    <property type="entry name" value="BD-FAE-like_dom"/>
</dbReference>
<dbReference type="PANTHER" id="PTHR48081">
    <property type="entry name" value="AB HYDROLASE SUPERFAMILY PROTEIN C4A8.06C"/>
    <property type="match status" value="1"/>
</dbReference>
<sequence length="269" mass="29643">MEKIFYGTDESQYGELRLPENGGPYPVAIVIHGGFWKESFGLDLMTDAAEDLTAHGLATWNIEYRRVGQAGGAWPGTLTDAAKACDYLASLAETYPLDLNQVITIGHSAGGHLALWLAARHHLPKDGELNITSSPLPISGAISLAGVNDLEMMYGVHHFRDQTFSMEPNNPTADLLQSTPEDHPERYQQASPIELLPLGVPQVLVHGALDVNVPIGISNHYHRQAQEFGDLVKLVELPEAEHFMLTDTYTQAWTEIREEVKTLLLNIGR</sequence>
<dbReference type="Proteomes" id="UP000830326">
    <property type="component" value="Chromosome"/>
</dbReference>
<dbReference type="Gene3D" id="3.40.50.1820">
    <property type="entry name" value="alpha/beta hydrolase"/>
    <property type="match status" value="1"/>
</dbReference>
<keyword evidence="4" id="KW-1185">Reference proteome</keyword>
<name>A0ABY4HGF8_9BACI</name>
<dbReference type="EMBL" id="CP095075">
    <property type="protein sequence ID" value="UOR13829.1"/>
    <property type="molecule type" value="Genomic_DNA"/>
</dbReference>
<dbReference type="RefSeq" id="WP_245035709.1">
    <property type="nucleotide sequence ID" value="NZ_CP095075.1"/>
</dbReference>
<feature type="domain" description="BD-FAE-like" evidence="2">
    <location>
        <begin position="20"/>
        <end position="222"/>
    </location>
</feature>
<dbReference type="InterPro" id="IPR029058">
    <property type="entry name" value="AB_hydrolase_fold"/>
</dbReference>
<organism evidence="3 4">
    <name type="scientific">Halobacillus amylolyticus</name>
    <dbReference type="NCBI Taxonomy" id="2932259"/>
    <lineage>
        <taxon>Bacteria</taxon>
        <taxon>Bacillati</taxon>
        <taxon>Bacillota</taxon>
        <taxon>Bacilli</taxon>
        <taxon>Bacillales</taxon>
        <taxon>Bacillaceae</taxon>
        <taxon>Halobacillus</taxon>
    </lineage>
</organism>
<keyword evidence="1 3" id="KW-0378">Hydrolase</keyword>
<dbReference type="InterPro" id="IPR050300">
    <property type="entry name" value="GDXG_lipolytic_enzyme"/>
</dbReference>
<dbReference type="Pfam" id="PF20434">
    <property type="entry name" value="BD-FAE"/>
    <property type="match status" value="1"/>
</dbReference>